<dbReference type="EMBL" id="CP007794">
    <property type="protein sequence ID" value="AIB13838.1"/>
    <property type="molecule type" value="Genomic_DNA"/>
</dbReference>
<evidence type="ECO:0000313" key="2">
    <source>
        <dbReference type="EMBL" id="PNR00481.1"/>
    </source>
</evidence>
<sequence>MPYKKVQFVAHLIFTGPDVVIEREFVTSLFGKSVRTTAKQRYLGLDKPEDDIAERVKLVGCAIDAARASTQIDTSDETLKIFMMPEFFFRGKTGAYEMDDVQTLVDKLHALVADAKWKNWLFVFGTIVGKSEQVIGTSLLAQLIAKLFPPDTEAYNYSLIQKGGFGNDKELGQRTAFAVLKEKKSGIDFIRAGTMKDGGIALERVKHLAPSNTTRSESQRRNYDGSSVFTLDGLIFGFEICLDHLVGRLRKSRNLAPIDVQLIPSCGAEVDPLNIAVKPGGLVLHCDGLGWGCDAQAVTLPPVVAVPAEILPVNAVGVRVADIFARGAGDLHVFPALALP</sequence>
<proteinExistence type="predicted"/>
<gene>
    <name evidence="1" type="ORF">ABAZ39_18025</name>
    <name evidence="2" type="ORF">C1S70_03535</name>
</gene>
<keyword evidence="1" id="KW-0614">Plasmid</keyword>
<dbReference type="EMBL" id="POWG01000002">
    <property type="protein sequence ID" value="PNR00481.1"/>
    <property type="molecule type" value="Genomic_DNA"/>
</dbReference>
<name>A0A060DRM8_9PROT</name>
<organism evidence="1 3">
    <name type="scientific">Azospirillum argentinense</name>
    <dbReference type="NCBI Taxonomy" id="2970906"/>
    <lineage>
        <taxon>Bacteria</taxon>
        <taxon>Pseudomonadati</taxon>
        <taxon>Pseudomonadota</taxon>
        <taxon>Alphaproteobacteria</taxon>
        <taxon>Rhodospirillales</taxon>
        <taxon>Azospirillaceae</taxon>
        <taxon>Azospirillum</taxon>
    </lineage>
</organism>
<dbReference type="KEGG" id="abq:ABAZ39_18025"/>
<protein>
    <submittedName>
        <fullName evidence="1">Uncharacterized protein</fullName>
    </submittedName>
</protein>
<accession>A0A2K1G6R3</accession>
<evidence type="ECO:0000313" key="3">
    <source>
        <dbReference type="Proteomes" id="UP000027186"/>
    </source>
</evidence>
<accession>A0A060DRM8</accession>
<geneLocation type="plasmid" evidence="1 3">
    <name>AbAZ39_p1</name>
</geneLocation>
<dbReference type="AlphaFoldDB" id="A0A060DRM8"/>
<dbReference type="Proteomes" id="UP000236268">
    <property type="component" value="Unassembled WGS sequence"/>
</dbReference>
<evidence type="ECO:0000313" key="1">
    <source>
        <dbReference type="EMBL" id="AIB13838.1"/>
    </source>
</evidence>
<dbReference type="Proteomes" id="UP000027186">
    <property type="component" value="Plasmid AbAZ39_p1"/>
</dbReference>
<geneLocation type="plasmid" evidence="2">
    <name>p1unnanmed</name>
</geneLocation>
<reference evidence="1 3" key="1">
    <citation type="journal article" date="2014" name="Genome Announc.">
        <title>Complete Genome Sequence of the Model Rhizosphere Strain Azospirillum brasilense Az39, Successfully Applied in Agriculture.</title>
        <authorList>
            <person name="Rivera D."/>
            <person name="Revale S."/>
            <person name="Molina R."/>
            <person name="Gualpa J."/>
            <person name="Puente M."/>
            <person name="Maroniche G."/>
            <person name="Paris G."/>
            <person name="Baker D."/>
            <person name="Clavijo B."/>
            <person name="McLay K."/>
            <person name="Spaepen S."/>
            <person name="Perticari A."/>
            <person name="Vazquez M."/>
            <person name="Wisniewski-Dye F."/>
            <person name="Watkins C."/>
            <person name="Martinez-Abarca F."/>
            <person name="Vanderleyden J."/>
            <person name="Cassan F."/>
        </authorList>
    </citation>
    <scope>NUCLEOTIDE SEQUENCE [LARGE SCALE GENOMIC DNA]</scope>
    <source>
        <strain evidence="1 3">Az39</strain>
        <plasmid evidence="1">AbAZ39_p1</plasmid>
    </source>
</reference>
<evidence type="ECO:0000313" key="4">
    <source>
        <dbReference type="Proteomes" id="UP000236268"/>
    </source>
</evidence>
<reference evidence="2 4" key="2">
    <citation type="submission" date="2018-01" db="EMBL/GenBank/DDBJ databases">
        <title>Whole genome sequence of Azospirillum brasilense REC3 isolated from strawberry roots.</title>
        <authorList>
            <person name="Fontana C.A."/>
            <person name="Salazar S.M."/>
            <person name="Bassi D."/>
            <person name="Puglisi E."/>
            <person name="Lovaisa N.C."/>
            <person name="Toffoli L.M."/>
            <person name="Pedraza R."/>
            <person name="Cocconcelli P.S."/>
        </authorList>
    </citation>
    <scope>NUCLEOTIDE SEQUENCE [LARGE SCALE GENOMIC DNA]</scope>
    <source>
        <strain evidence="2 4">REC3</strain>
        <plasmid evidence="2">p1unnanmed</plasmid>
    </source>
</reference>